<feature type="region of interest" description="Disordered" evidence="1">
    <location>
        <begin position="404"/>
        <end position="428"/>
    </location>
</feature>
<dbReference type="AlphaFoldDB" id="A0AAD5TU94"/>
<reference evidence="2" key="1">
    <citation type="submission" date="2020-05" db="EMBL/GenBank/DDBJ databases">
        <title>Phylogenomic resolution of chytrid fungi.</title>
        <authorList>
            <person name="Stajich J.E."/>
            <person name="Amses K."/>
            <person name="Simmons R."/>
            <person name="Seto K."/>
            <person name="Myers J."/>
            <person name="Bonds A."/>
            <person name="Quandt C.A."/>
            <person name="Barry K."/>
            <person name="Liu P."/>
            <person name="Grigoriev I."/>
            <person name="Longcore J.E."/>
            <person name="James T.Y."/>
        </authorList>
    </citation>
    <scope>NUCLEOTIDE SEQUENCE</scope>
    <source>
        <strain evidence="2">JEL0379</strain>
    </source>
</reference>
<feature type="compositionally biased region" description="Polar residues" evidence="1">
    <location>
        <begin position="178"/>
        <end position="188"/>
    </location>
</feature>
<evidence type="ECO:0000313" key="3">
    <source>
        <dbReference type="Proteomes" id="UP001212152"/>
    </source>
</evidence>
<dbReference type="EMBL" id="JADGJQ010000002">
    <property type="protein sequence ID" value="KAJ3184977.1"/>
    <property type="molecule type" value="Genomic_DNA"/>
</dbReference>
<name>A0AAD5TU94_9FUNG</name>
<feature type="compositionally biased region" description="Gly residues" evidence="1">
    <location>
        <begin position="362"/>
        <end position="373"/>
    </location>
</feature>
<feature type="region of interest" description="Disordered" evidence="1">
    <location>
        <begin position="352"/>
        <end position="382"/>
    </location>
</feature>
<evidence type="ECO:0000313" key="2">
    <source>
        <dbReference type="EMBL" id="KAJ3184977.1"/>
    </source>
</evidence>
<organism evidence="2 3">
    <name type="scientific">Geranomyces variabilis</name>
    <dbReference type="NCBI Taxonomy" id="109894"/>
    <lineage>
        <taxon>Eukaryota</taxon>
        <taxon>Fungi</taxon>
        <taxon>Fungi incertae sedis</taxon>
        <taxon>Chytridiomycota</taxon>
        <taxon>Chytridiomycota incertae sedis</taxon>
        <taxon>Chytridiomycetes</taxon>
        <taxon>Spizellomycetales</taxon>
        <taxon>Powellomycetaceae</taxon>
        <taxon>Geranomyces</taxon>
    </lineage>
</organism>
<accession>A0AAD5TU94</accession>
<keyword evidence="3" id="KW-1185">Reference proteome</keyword>
<evidence type="ECO:0000256" key="1">
    <source>
        <dbReference type="SAM" id="MobiDB-lite"/>
    </source>
</evidence>
<protein>
    <submittedName>
        <fullName evidence="2">Uncharacterized protein</fullName>
    </submittedName>
</protein>
<dbReference type="PANTHER" id="PTHR21477:SF13">
    <property type="entry name" value="KIAA0930"/>
    <property type="match status" value="1"/>
</dbReference>
<proteinExistence type="predicted"/>
<dbReference type="InterPro" id="IPR019141">
    <property type="entry name" value="DUF2045"/>
</dbReference>
<feature type="region of interest" description="Disordered" evidence="1">
    <location>
        <begin position="16"/>
        <end position="39"/>
    </location>
</feature>
<gene>
    <name evidence="2" type="ORF">HDU87_002543</name>
</gene>
<feature type="region of interest" description="Disordered" evidence="1">
    <location>
        <begin position="178"/>
        <end position="213"/>
    </location>
</feature>
<dbReference type="Proteomes" id="UP001212152">
    <property type="component" value="Unassembled WGS sequence"/>
</dbReference>
<sequence>MASLLLHILERLREENLHGPTSPYPPNQTSARSRPTGAGYAEGRDSWLLLDEEFGDLDSKDPRWAELFLEFFVKGGAEGNDDLLFFVKQPSPPSPNAAQDGGVKSDPILVRRKVGDTMPPLDHLVDWKQTFFLNVIVQLPCTLTVAVCKRDGSAERKRSLLANASQERIVVVASNSALSDSPVSTSSPIPLPSGQLDASSASNTHTATPRPKSKMVALRRIPKTVYAAPYKSRMDVKDAFMNECSYPLVYYTVNDYESHDLHLSIRENEYLCVELSVVIPDAKTKEKAGKWGATSGTEAIASVSIEDDPAPFPVPPGCMKIVIFQGAVPYTSLLDIYQQKGLAARNQLKTGWKKLTDPGNGARKGGSGGGPGGDHSPPHERTEYIMMRGPHGKGQCQVAIKDDPLLGKPEDDASGTSIAAAESPSTPRKTASLADRLMKFGNVVKTQIAASGVLGLDTTSFDDGVAKPESLRCSMTYVNVPWQSIISDLADHSARPPCT</sequence>
<dbReference type="PANTHER" id="PTHR21477">
    <property type="entry name" value="ZGC:172139"/>
    <property type="match status" value="1"/>
</dbReference>
<comment type="caution">
    <text evidence="2">The sequence shown here is derived from an EMBL/GenBank/DDBJ whole genome shotgun (WGS) entry which is preliminary data.</text>
</comment>
<dbReference type="Pfam" id="PF09741">
    <property type="entry name" value="DUF2045"/>
    <property type="match status" value="1"/>
</dbReference>
<feature type="compositionally biased region" description="Polar residues" evidence="1">
    <location>
        <begin position="196"/>
        <end position="207"/>
    </location>
</feature>